<dbReference type="AlphaFoldDB" id="A0AAC9IZT9"/>
<proteinExistence type="predicted"/>
<reference evidence="1 3" key="1">
    <citation type="submission" date="2016-11" db="EMBL/GenBank/DDBJ databases">
        <title>Complete genome sequencing of Virgibacillus halodenitrificans PDB-F2.</title>
        <authorList>
            <person name="Sun Z."/>
            <person name="Zhou Y."/>
            <person name="Li H."/>
        </authorList>
    </citation>
    <scope>NUCLEOTIDE SEQUENCE [LARGE SCALE GENOMIC DNA]</scope>
    <source>
        <strain evidence="1 3">PDB-F2</strain>
    </source>
</reference>
<evidence type="ECO:0000313" key="3">
    <source>
        <dbReference type="Proteomes" id="UP000182945"/>
    </source>
</evidence>
<dbReference type="EMBL" id="JACWEZ010000015">
    <property type="protein sequence ID" value="MBD1224287.1"/>
    <property type="molecule type" value="Genomic_DNA"/>
</dbReference>
<name>A0AAC9IZT9_VIRHA</name>
<organism evidence="1 3">
    <name type="scientific">Virgibacillus halodenitrificans</name>
    <name type="common">Bacillus halodenitrificans</name>
    <dbReference type="NCBI Taxonomy" id="1482"/>
    <lineage>
        <taxon>Bacteria</taxon>
        <taxon>Bacillati</taxon>
        <taxon>Bacillota</taxon>
        <taxon>Bacilli</taxon>
        <taxon>Bacillales</taxon>
        <taxon>Bacillaceae</taxon>
        <taxon>Virgibacillus</taxon>
    </lineage>
</organism>
<dbReference type="EMBL" id="CP017962">
    <property type="protein sequence ID" value="APC48538.1"/>
    <property type="molecule type" value="Genomic_DNA"/>
</dbReference>
<dbReference type="Pfam" id="PF10747">
    <property type="entry name" value="SirA"/>
    <property type="match status" value="1"/>
</dbReference>
<dbReference type="Gene3D" id="3.30.310.250">
    <property type="entry name" value="Sporulation inhibitor of replication protein SirA"/>
    <property type="match status" value="1"/>
</dbReference>
<dbReference type="RefSeq" id="WP_019378486.1">
    <property type="nucleotide sequence ID" value="NZ_CP017962.1"/>
</dbReference>
<dbReference type="GeneID" id="71514781"/>
<evidence type="ECO:0000313" key="4">
    <source>
        <dbReference type="Proteomes" id="UP000621631"/>
    </source>
</evidence>
<accession>A0AAC9IZT9</accession>
<dbReference type="Proteomes" id="UP000182945">
    <property type="component" value="Chromosome"/>
</dbReference>
<dbReference type="KEGG" id="vhl:BME96_10280"/>
<evidence type="ECO:0000313" key="1">
    <source>
        <dbReference type="EMBL" id="APC48538.1"/>
    </source>
</evidence>
<protein>
    <submittedName>
        <fullName evidence="2">Sporulation inhibitor of replication protein SirA</fullName>
    </submittedName>
</protein>
<gene>
    <name evidence="2" type="primary">sirA</name>
    <name evidence="1" type="ORF">BME96_10280</name>
    <name evidence="2" type="ORF">IC602_16880</name>
</gene>
<sequence>MDAYSIYWIKEEVAAHYFHKSNLLYHFFKDYRNDLSNDILQKQFNYITRSFPKSHLISHIKNYYNKTFMLQFNGSQLIIHQKKTYISLHMDEKQLKFRCNSLQDAEEILFPMLRSFHSNLFITGRNVNNFGWISPVITSNHGNESEQVLYSFL</sequence>
<keyword evidence="4" id="KW-1185">Reference proteome</keyword>
<dbReference type="InterPro" id="IPR019683">
    <property type="entry name" value="SirA"/>
</dbReference>
<dbReference type="InterPro" id="IPR038449">
    <property type="entry name" value="SirA_sf"/>
</dbReference>
<dbReference type="Proteomes" id="UP000621631">
    <property type="component" value="Unassembled WGS sequence"/>
</dbReference>
<evidence type="ECO:0000313" key="2">
    <source>
        <dbReference type="EMBL" id="MBD1224287.1"/>
    </source>
</evidence>
<reference evidence="2 4" key="2">
    <citation type="submission" date="2020-09" db="EMBL/GenBank/DDBJ databases">
        <title>Draft Genome Sequences of Oil-Oxidizing Bacteria Halomonas titanicae, Marinobacter lutaoensis, and Virgibacillus halodenitrificans Isolated from Highly Saline Environments.</title>
        <authorList>
            <person name="Grouzdev D.S."/>
            <person name="Sokolova D.S."/>
            <person name="Semenova E.M."/>
            <person name="Borzenkov I.A."/>
            <person name="Bidzhieva S.K."/>
            <person name="Poltaraus A.B."/>
            <person name="Nazina T.N."/>
        </authorList>
    </citation>
    <scope>NUCLEOTIDE SEQUENCE [LARGE SCALE GENOMIC DNA]</scope>
    <source>
        <strain evidence="2 4">VKM B-3472D</strain>
    </source>
</reference>